<dbReference type="GO" id="GO:0004722">
    <property type="term" value="F:protein serine/threonine phosphatase activity"/>
    <property type="evidence" value="ECO:0007669"/>
    <property type="project" value="InterPro"/>
</dbReference>
<dbReference type="Proteomes" id="UP000250321">
    <property type="component" value="Unassembled WGS sequence"/>
</dbReference>
<comment type="caution">
    <text evidence="2">The sequence shown here is derived from an EMBL/GenBank/DDBJ whole genome shotgun (WGS) entry which is preliminary data.</text>
</comment>
<dbReference type="Gene3D" id="3.60.40.10">
    <property type="entry name" value="PPM-type phosphatase domain"/>
    <property type="match status" value="1"/>
</dbReference>
<organism evidence="2 3">
    <name type="scientific">Prunus yedoensis var. nudiflora</name>
    <dbReference type="NCBI Taxonomy" id="2094558"/>
    <lineage>
        <taxon>Eukaryota</taxon>
        <taxon>Viridiplantae</taxon>
        <taxon>Streptophyta</taxon>
        <taxon>Embryophyta</taxon>
        <taxon>Tracheophyta</taxon>
        <taxon>Spermatophyta</taxon>
        <taxon>Magnoliopsida</taxon>
        <taxon>eudicotyledons</taxon>
        <taxon>Gunneridae</taxon>
        <taxon>Pentapetalae</taxon>
        <taxon>rosids</taxon>
        <taxon>fabids</taxon>
        <taxon>Rosales</taxon>
        <taxon>Rosaceae</taxon>
        <taxon>Amygdaloideae</taxon>
        <taxon>Amygdaleae</taxon>
        <taxon>Prunus</taxon>
    </lineage>
</organism>
<dbReference type="InterPro" id="IPR036457">
    <property type="entry name" value="PPM-type-like_dom_sf"/>
</dbReference>
<gene>
    <name evidence="2" type="ORF">Pyn_00727</name>
</gene>
<name>A0A314Z993_PRUYE</name>
<evidence type="ECO:0000313" key="2">
    <source>
        <dbReference type="EMBL" id="PQQ13924.1"/>
    </source>
</evidence>
<sequence>MMCGQKGWSELNILGEKINKCTSMTKGNDQADDWGFEEDPHSNFTGPSSGSTTCVAILRNNQLLVANVGDSHCVISRKGISSSRDHKPDLELKKERILKAGGFVHAGRVNGMLNVSRSIGDMEFKQNKFLPAEKQIVTSTPDINNELHVHPASGRLMYMNN</sequence>
<proteinExistence type="predicted"/>
<dbReference type="OrthoDB" id="10264738at2759"/>
<protein>
    <recommendedName>
        <fullName evidence="1">PPM-type phosphatase domain-containing protein</fullName>
    </recommendedName>
</protein>
<evidence type="ECO:0000259" key="1">
    <source>
        <dbReference type="PROSITE" id="PS51746"/>
    </source>
</evidence>
<dbReference type="InterPro" id="IPR001932">
    <property type="entry name" value="PPM-type_phosphatase-like_dom"/>
</dbReference>
<dbReference type="PANTHER" id="PTHR13832:SF840">
    <property type="entry name" value="PROTEIN PHOSPHATASE 2C 60-RELATED"/>
    <property type="match status" value="1"/>
</dbReference>
<dbReference type="EMBL" id="PJQY01000281">
    <property type="protein sequence ID" value="PQQ13924.1"/>
    <property type="molecule type" value="Genomic_DNA"/>
</dbReference>
<dbReference type="STRING" id="2094558.A0A314Z993"/>
<accession>A0A314Z993</accession>
<keyword evidence="3" id="KW-1185">Reference proteome</keyword>
<dbReference type="PROSITE" id="PS51746">
    <property type="entry name" value="PPM_2"/>
    <property type="match status" value="1"/>
</dbReference>
<dbReference type="InterPro" id="IPR015655">
    <property type="entry name" value="PP2C"/>
</dbReference>
<evidence type="ECO:0000313" key="3">
    <source>
        <dbReference type="Proteomes" id="UP000250321"/>
    </source>
</evidence>
<dbReference type="SMART" id="SM00332">
    <property type="entry name" value="PP2Cc"/>
    <property type="match status" value="1"/>
</dbReference>
<dbReference type="CDD" id="cd00143">
    <property type="entry name" value="PP2Cc"/>
    <property type="match status" value="1"/>
</dbReference>
<dbReference type="PANTHER" id="PTHR13832">
    <property type="entry name" value="PROTEIN PHOSPHATASE 2C"/>
    <property type="match status" value="1"/>
</dbReference>
<feature type="domain" description="PPM-type phosphatase" evidence="1">
    <location>
        <begin position="1"/>
        <end position="161"/>
    </location>
</feature>
<reference evidence="2 3" key="1">
    <citation type="submission" date="2018-02" db="EMBL/GenBank/DDBJ databases">
        <title>Draft genome of wild Prunus yedoensis var. nudiflora.</title>
        <authorList>
            <person name="Baek S."/>
            <person name="Kim J.-H."/>
            <person name="Choi K."/>
            <person name="Kim G.-B."/>
            <person name="Cho A."/>
            <person name="Jang H."/>
            <person name="Shin C.-H."/>
            <person name="Yu H.-J."/>
            <person name="Mun J.-H."/>
        </authorList>
    </citation>
    <scope>NUCLEOTIDE SEQUENCE [LARGE SCALE GENOMIC DNA]</scope>
    <source>
        <strain evidence="3">cv. Jeju island</strain>
        <tissue evidence="2">Leaf</tissue>
    </source>
</reference>
<dbReference type="Pfam" id="PF00481">
    <property type="entry name" value="PP2C"/>
    <property type="match status" value="1"/>
</dbReference>
<dbReference type="AlphaFoldDB" id="A0A314Z993"/>
<dbReference type="SUPFAM" id="SSF81606">
    <property type="entry name" value="PP2C-like"/>
    <property type="match status" value="1"/>
</dbReference>